<dbReference type="InterPro" id="IPR002744">
    <property type="entry name" value="MIP18-like"/>
</dbReference>
<evidence type="ECO:0000313" key="2">
    <source>
        <dbReference type="EMBL" id="SLM19179.1"/>
    </source>
</evidence>
<dbReference type="InterPro" id="IPR052339">
    <property type="entry name" value="Fe-S_Maturation_MIP18"/>
</dbReference>
<dbReference type="SUPFAM" id="SSF117916">
    <property type="entry name" value="Fe-S cluster assembly (FSCA) domain-like"/>
    <property type="match status" value="1"/>
</dbReference>
<name>A0A3P3XSY0_9SPIR</name>
<dbReference type="PANTHER" id="PTHR42831">
    <property type="entry name" value="FE-S PROTEIN MATURATION AUXILIARY FACTOR YITW"/>
    <property type="match status" value="1"/>
</dbReference>
<sequence length="104" mass="11952">MAKKFSQNELLEILQGVEDPELGYSVVDLGLIYRAEQTEDGIEVDFTLTYIGCPLEDQLKRDIVRTLRDATGIHNIRTKLVWDPPWTVDRASAEVRLDMGYPIW</sequence>
<dbReference type="Pfam" id="PF01883">
    <property type="entry name" value="FeS_assembly_P"/>
    <property type="match status" value="1"/>
</dbReference>
<accession>A0A3P3XSY0</accession>
<gene>
    <name evidence="2" type="ORF">SPIRO4BDMA_50694</name>
</gene>
<reference evidence="2" key="1">
    <citation type="submission" date="2017-02" db="EMBL/GenBank/DDBJ databases">
        <authorList>
            <person name="Regsiter A."/>
            <person name="William W."/>
        </authorList>
    </citation>
    <scope>NUCLEOTIDE SEQUENCE</scope>
    <source>
        <strain evidence="2">BdmA 4</strain>
    </source>
</reference>
<proteinExistence type="predicted"/>
<protein>
    <recommendedName>
        <fullName evidence="1">MIP18 family-like domain-containing protein</fullName>
    </recommendedName>
</protein>
<evidence type="ECO:0000259" key="1">
    <source>
        <dbReference type="Pfam" id="PF01883"/>
    </source>
</evidence>
<dbReference type="AlphaFoldDB" id="A0A3P3XSY0"/>
<dbReference type="EMBL" id="FWDO01000005">
    <property type="protein sequence ID" value="SLM19179.1"/>
    <property type="molecule type" value="Genomic_DNA"/>
</dbReference>
<feature type="domain" description="MIP18 family-like" evidence="1">
    <location>
        <begin position="9"/>
        <end position="72"/>
    </location>
</feature>
<dbReference type="InterPro" id="IPR034904">
    <property type="entry name" value="FSCA_dom_sf"/>
</dbReference>
<dbReference type="Gene3D" id="3.30.300.130">
    <property type="entry name" value="Fe-S cluster assembly (FSCA)"/>
    <property type="match status" value="1"/>
</dbReference>
<dbReference type="PANTHER" id="PTHR42831:SF1">
    <property type="entry name" value="FE-S PROTEIN MATURATION AUXILIARY FACTOR YITW"/>
    <property type="match status" value="1"/>
</dbReference>
<organism evidence="2">
    <name type="scientific">uncultured spirochete</name>
    <dbReference type="NCBI Taxonomy" id="156406"/>
    <lineage>
        <taxon>Bacteria</taxon>
        <taxon>Pseudomonadati</taxon>
        <taxon>Spirochaetota</taxon>
        <taxon>Spirochaetia</taxon>
        <taxon>Spirochaetales</taxon>
        <taxon>environmental samples</taxon>
    </lineage>
</organism>